<dbReference type="InterPro" id="IPR003959">
    <property type="entry name" value="ATPase_AAA_core"/>
</dbReference>
<accession>A0A2U9NSY6</accession>
<dbReference type="InterPro" id="IPR041546">
    <property type="entry name" value="ClpA/ClpB_AAA_lid"/>
</dbReference>
<keyword evidence="5 9" id="KW-0547">Nucleotide-binding</keyword>
<dbReference type="PROSITE" id="PS00870">
    <property type="entry name" value="CLPAB_1"/>
    <property type="match status" value="1"/>
</dbReference>
<dbReference type="GeneID" id="36960154"/>
<dbReference type="PROSITE" id="PS00871">
    <property type="entry name" value="CLPAB_2"/>
    <property type="match status" value="1"/>
</dbReference>
<dbReference type="InterPro" id="IPR003593">
    <property type="entry name" value="AAA+_ATPase"/>
</dbReference>
<dbReference type="PANTHER" id="PTHR11638:SF155">
    <property type="entry name" value="CHAPERONE PROTEIN CLPC1, CHLOROPLASTIC-LIKE"/>
    <property type="match status" value="1"/>
</dbReference>
<evidence type="ECO:0000256" key="4">
    <source>
        <dbReference type="ARBA" id="ARBA00022737"/>
    </source>
</evidence>
<dbReference type="GO" id="GO:0016887">
    <property type="term" value="F:ATP hydrolysis activity"/>
    <property type="evidence" value="ECO:0007669"/>
    <property type="project" value="InterPro"/>
</dbReference>
<dbReference type="Gene3D" id="3.40.50.300">
    <property type="entry name" value="P-loop containing nucleotide triphosphate hydrolases"/>
    <property type="match status" value="2"/>
</dbReference>
<dbReference type="SMART" id="SM01086">
    <property type="entry name" value="ClpB_D2-small"/>
    <property type="match status" value="1"/>
</dbReference>
<keyword evidence="2 11" id="KW-0150">Chloroplast</keyword>
<dbReference type="Pfam" id="PF07724">
    <property type="entry name" value="AAA_2"/>
    <property type="match status" value="1"/>
</dbReference>
<evidence type="ECO:0000256" key="6">
    <source>
        <dbReference type="ARBA" id="ARBA00022840"/>
    </source>
</evidence>
<dbReference type="Pfam" id="PF02861">
    <property type="entry name" value="Clp_N"/>
    <property type="match status" value="1"/>
</dbReference>
<evidence type="ECO:0000256" key="5">
    <source>
        <dbReference type="ARBA" id="ARBA00022741"/>
    </source>
</evidence>
<dbReference type="GO" id="GO:0006508">
    <property type="term" value="P:proteolysis"/>
    <property type="evidence" value="ECO:0007669"/>
    <property type="project" value="UniProtKB-KW"/>
</dbReference>
<dbReference type="InterPro" id="IPR004176">
    <property type="entry name" value="Clp_R_N"/>
</dbReference>
<dbReference type="InterPro" id="IPR027417">
    <property type="entry name" value="P-loop_NTPase"/>
</dbReference>
<dbReference type="GO" id="GO:0008233">
    <property type="term" value="F:peptidase activity"/>
    <property type="evidence" value="ECO:0007669"/>
    <property type="project" value="UniProtKB-KW"/>
</dbReference>
<keyword evidence="11" id="KW-0645">Protease</keyword>
<evidence type="ECO:0000259" key="10">
    <source>
        <dbReference type="PROSITE" id="PS51903"/>
    </source>
</evidence>
<proteinExistence type="inferred from homology"/>
<dbReference type="GO" id="GO:0009507">
    <property type="term" value="C:chloroplast"/>
    <property type="evidence" value="ECO:0007669"/>
    <property type="project" value="UniProtKB-SubCell"/>
</dbReference>
<dbReference type="InterPro" id="IPR036628">
    <property type="entry name" value="Clp_N_dom_sf"/>
</dbReference>
<reference evidence="11" key="1">
    <citation type="journal article" date="2018" name="Adv. Bot. Res.">
        <title>Evolution of the Plastid Genomes in Diatoms.</title>
        <authorList>
            <person name="Yu M."/>
            <person name="Ashworth M.P."/>
            <person name="Hajrah N.H."/>
            <person name="Khiyami M.A."/>
            <person name="Sabir M.J."/>
            <person name="Alhebshi A.M."/>
            <person name="Al-Malki A.L."/>
            <person name="Sabir J.S.M."/>
            <person name="Theriot E.C."/>
            <person name="Jansen R.K."/>
        </authorList>
    </citation>
    <scope>NUCLEOTIDE SEQUENCE</scope>
</reference>
<evidence type="ECO:0000256" key="3">
    <source>
        <dbReference type="ARBA" id="ARBA00022640"/>
    </source>
</evidence>
<keyword evidence="3 11" id="KW-0934">Plastid</keyword>
<dbReference type="GO" id="GO:0034605">
    <property type="term" value="P:cellular response to heat"/>
    <property type="evidence" value="ECO:0007669"/>
    <property type="project" value="TreeGrafter"/>
</dbReference>
<dbReference type="Gene3D" id="1.10.1780.10">
    <property type="entry name" value="Clp, N-terminal domain"/>
    <property type="match status" value="1"/>
</dbReference>
<dbReference type="SUPFAM" id="SSF52540">
    <property type="entry name" value="P-loop containing nucleoside triphosphate hydrolases"/>
    <property type="match status" value="2"/>
</dbReference>
<dbReference type="SUPFAM" id="SSF81923">
    <property type="entry name" value="Double Clp-N motif"/>
    <property type="match status" value="1"/>
</dbReference>
<dbReference type="InterPro" id="IPR018368">
    <property type="entry name" value="ClpA/B_CS1"/>
</dbReference>
<geneLocation type="chloroplast" evidence="11"/>
<dbReference type="Gene3D" id="4.10.860.10">
    <property type="entry name" value="UVR domain"/>
    <property type="match status" value="1"/>
</dbReference>
<evidence type="ECO:0000256" key="9">
    <source>
        <dbReference type="RuleBase" id="RU004432"/>
    </source>
</evidence>
<dbReference type="InterPro" id="IPR001270">
    <property type="entry name" value="ClpA/B"/>
</dbReference>
<dbReference type="Pfam" id="PF10431">
    <property type="entry name" value="ClpB_D2-small"/>
    <property type="match status" value="1"/>
</dbReference>
<dbReference type="RefSeq" id="YP_009497537.1">
    <property type="nucleotide sequence ID" value="NC_038007.1"/>
</dbReference>
<keyword evidence="4 8" id="KW-0677">Repeat</keyword>
<comment type="subcellular location">
    <subcellularLocation>
        <location evidence="1">Plastid</location>
        <location evidence="1">Chloroplast</location>
    </subcellularLocation>
</comment>
<dbReference type="InterPro" id="IPR028299">
    <property type="entry name" value="ClpA/B_CS2"/>
</dbReference>
<protein>
    <submittedName>
        <fullName evidence="11">Clp protease ATP binding subunit</fullName>
    </submittedName>
</protein>
<evidence type="ECO:0000256" key="7">
    <source>
        <dbReference type="ARBA" id="ARBA00023186"/>
    </source>
</evidence>
<dbReference type="Pfam" id="PF00004">
    <property type="entry name" value="AAA"/>
    <property type="match status" value="1"/>
</dbReference>
<keyword evidence="7 9" id="KW-0143">Chaperone</keyword>
<comment type="similarity">
    <text evidence="9">Belongs to the ClpA/ClpB family.</text>
</comment>
<dbReference type="PANTHER" id="PTHR11638">
    <property type="entry name" value="ATP-DEPENDENT CLP PROTEASE"/>
    <property type="match status" value="1"/>
</dbReference>
<keyword evidence="6 9" id="KW-0067">ATP-binding</keyword>
<evidence type="ECO:0000256" key="2">
    <source>
        <dbReference type="ARBA" id="ARBA00022528"/>
    </source>
</evidence>
<keyword evidence="11" id="KW-0378">Hydrolase</keyword>
<dbReference type="EMBL" id="MG755806">
    <property type="protein sequence ID" value="AWT40250.1"/>
    <property type="molecule type" value="Genomic_DNA"/>
</dbReference>
<dbReference type="SMART" id="SM00382">
    <property type="entry name" value="AAA"/>
    <property type="match status" value="2"/>
</dbReference>
<dbReference type="FunFam" id="3.40.50.300:FF:000010">
    <property type="entry name" value="Chaperone clpB 1, putative"/>
    <property type="match status" value="1"/>
</dbReference>
<dbReference type="PRINTS" id="PR00300">
    <property type="entry name" value="CLPPROTEASEA"/>
</dbReference>
<dbReference type="PROSITE" id="PS51903">
    <property type="entry name" value="CLP_R"/>
    <property type="match status" value="1"/>
</dbReference>
<dbReference type="Pfam" id="PF17871">
    <property type="entry name" value="AAA_lid_9"/>
    <property type="match status" value="1"/>
</dbReference>
<dbReference type="CDD" id="cd19499">
    <property type="entry name" value="RecA-like_ClpB_Hsp104-like"/>
    <property type="match status" value="1"/>
</dbReference>
<dbReference type="GO" id="GO:0005524">
    <property type="term" value="F:ATP binding"/>
    <property type="evidence" value="ECO:0007669"/>
    <property type="project" value="UniProtKB-KW"/>
</dbReference>
<dbReference type="AlphaFoldDB" id="A0A2U9NSY6"/>
<dbReference type="InterPro" id="IPR019489">
    <property type="entry name" value="Clp_ATPase_C"/>
</dbReference>
<organism evidence="11">
    <name type="scientific">Biddulphiella tridens</name>
    <dbReference type="NCBI Taxonomy" id="1003022"/>
    <lineage>
        <taxon>Eukaryota</taxon>
        <taxon>Sar</taxon>
        <taxon>Stramenopiles</taxon>
        <taxon>Ochrophyta</taxon>
        <taxon>Bacillariophyta</taxon>
        <taxon>Mediophyceae</taxon>
        <taxon>Biddulphiophycidae</taxon>
        <taxon>Biddulphiales</taxon>
        <taxon>Biddulphiaceae</taxon>
        <taxon>Biddulphiella</taxon>
    </lineage>
</organism>
<dbReference type="InterPro" id="IPR050130">
    <property type="entry name" value="ClpA_ClpB"/>
</dbReference>
<evidence type="ECO:0000256" key="8">
    <source>
        <dbReference type="PROSITE-ProRule" id="PRU01251"/>
    </source>
</evidence>
<evidence type="ECO:0000256" key="1">
    <source>
        <dbReference type="ARBA" id="ARBA00004229"/>
    </source>
</evidence>
<name>A0A2U9NSY6_9STRA</name>
<dbReference type="CDD" id="cd00009">
    <property type="entry name" value="AAA"/>
    <property type="match status" value="1"/>
</dbReference>
<evidence type="ECO:0000313" key="11">
    <source>
        <dbReference type="EMBL" id="AWT40250.1"/>
    </source>
</evidence>
<feature type="domain" description="Clp R" evidence="10">
    <location>
        <begin position="2"/>
        <end position="144"/>
    </location>
</feature>
<gene>
    <name evidence="11" type="primary">clpC</name>
</gene>
<sequence>MFEKFTEGAIKIIMLSQEESRRMGHNYVGTEQLLMGVIGQKHGMGAKALFKCKLTLRKIRREVELYIGRGTGFVASEIPFTPRAKRVLEMAIHEGKDLGQNFVGTEHILLSLISEPDGVAMRTLDKLRVDIPKLRSIILKLIEQNQEEVVRPLTPTEKYLLEREKNGSPTPTLDEYGESITQDAVNGKLDPVVGRDQEIFDVIKVLARRRKNNPVLIGEPGVGKTAVAEGLAQLLLTSNAPDFLQGSHIVALDIGSILAGTKYRGEFEERLKRIVEEVQKDTASIIVIDEIHTIVGAGAAEGAVDAANILKPALARGKLKCIGATTVDEYRKYFERDPALERRFQPVMVEEPTVGITIDILRGLRSKFEEHHKLSYHDAAIEQAAILADKYVADRFLPDKAIDVLDEAGSRVRLENRRLPSGLKNIIAELQSTLSDKEKAIKAHRFTIAKQLLDHEVELRSHIRIYKSSMKKAEQRGLMIRKDPDMVMENDVAGVIAGWTGVPVTKITDSESKKLLKMEDTLHERLIGQHHAVVSVSKAIRRARVGLRNPDRPIASFIFAGPTGVGKTELTKALADYMFGGDDSMVRFDMSEFMEKHTVAKLIGSPPGYVGYQEGGQLTEAIRTKPYSVILFDEVEKAHPDVFNLLLQILDDGRLSDSRGKVVDFKSTLIVMTTNLGAKIIERECGIKTKEDYEQEQTESIRKFLLTRMEGSDEEPWEPTKESGPDPELFAKVTDLVNEELKDFFRPEFLNRIDEIIVFSHLNRADIWKISDIMINQLKDRLKDKGLELKVDYAAKRLIVDEGYDPVYGARPLRRAIMRLLEDNLAQICLETVLRPKTKIIVQQKKARDDEDCREYLNELEIKIDLSEVENNDD</sequence>
<dbReference type="Gene3D" id="1.10.8.60">
    <property type="match status" value="2"/>
</dbReference>